<dbReference type="AlphaFoldDB" id="A0A1L3J438"/>
<dbReference type="OrthoDB" id="745987at2"/>
<evidence type="ECO:0008006" key="3">
    <source>
        <dbReference type="Google" id="ProtNLM"/>
    </source>
</evidence>
<dbReference type="EMBL" id="CP018153">
    <property type="protein sequence ID" value="APG59874.1"/>
    <property type="molecule type" value="Genomic_DNA"/>
</dbReference>
<evidence type="ECO:0000313" key="1">
    <source>
        <dbReference type="EMBL" id="APG59874.1"/>
    </source>
</evidence>
<evidence type="ECO:0000313" key="2">
    <source>
        <dbReference type="Proteomes" id="UP000182510"/>
    </source>
</evidence>
<proteinExistence type="predicted"/>
<protein>
    <recommendedName>
        <fullName evidence="3">Glycosyltransferase</fullName>
    </recommendedName>
</protein>
<dbReference type="Proteomes" id="UP000182510">
    <property type="component" value="Chromosome"/>
</dbReference>
<reference evidence="1 2" key="1">
    <citation type="submission" date="2016-11" db="EMBL/GenBank/DDBJ databases">
        <title>Gramella sp. LPB0144 isolated from marine environment.</title>
        <authorList>
            <person name="Kim E."/>
            <person name="Yi H."/>
        </authorList>
    </citation>
    <scope>NUCLEOTIDE SEQUENCE [LARGE SCALE GENOMIC DNA]</scope>
    <source>
        <strain evidence="1 2">LPB0144</strain>
    </source>
</reference>
<organism evidence="1 2">
    <name type="scientific">Christiangramia salexigens</name>
    <dbReference type="NCBI Taxonomy" id="1913577"/>
    <lineage>
        <taxon>Bacteria</taxon>
        <taxon>Pseudomonadati</taxon>
        <taxon>Bacteroidota</taxon>
        <taxon>Flavobacteriia</taxon>
        <taxon>Flavobacteriales</taxon>
        <taxon>Flavobacteriaceae</taxon>
        <taxon>Christiangramia</taxon>
    </lineage>
</organism>
<keyword evidence="2" id="KW-1185">Reference proteome</keyword>
<dbReference type="KEGG" id="grl:LPB144_05350"/>
<dbReference type="STRING" id="1913577.LPB144_05350"/>
<name>A0A1L3J438_9FLAO</name>
<accession>A0A1L3J438</accession>
<dbReference type="RefSeq" id="WP_072552524.1">
    <property type="nucleotide sequence ID" value="NZ_CP018153.1"/>
</dbReference>
<gene>
    <name evidence="1" type="ORF">LPB144_05350</name>
</gene>
<sequence length="287" mass="34381">MKEIRVGFLMSYDYKLLKNSIPLVYAEADSITIALDENLRTWSGEKFEVEDSFFEWLKSFDTKDKISIYRDNFYNAGLNAMENEVRERKMLATKMGIGNWLIQIDSDEYFVDFKKFTEELKRRNKYLKDPKKNQIQIAGYYVNLYKYTEDGILYISEPRNQKFATNYPGYVTGRNTKKRVIYIPNIVIHECLSRSEAEIRTKFSNWGHSHQVDIEGFLEKWRKIDVSNYEKFEDLFYLEPEKWKSLSYVKGTSISEISRNLNYPDLIPSRWHIQSKNFGQWFKFLFK</sequence>